<dbReference type="EMBL" id="SLWS01000001">
    <property type="protein sequence ID" value="TCO65876.1"/>
    <property type="molecule type" value="Genomic_DNA"/>
</dbReference>
<dbReference type="Proteomes" id="UP000295680">
    <property type="component" value="Unassembled WGS sequence"/>
</dbReference>
<dbReference type="InterPro" id="IPR036100">
    <property type="entry name" value="QueA_sf"/>
</dbReference>
<proteinExistence type="predicted"/>
<name>A0A4R2K7C9_9PSEU</name>
<comment type="caution">
    <text evidence="5">The sequence shown here is derived from an EMBL/GenBank/DDBJ whole genome shotgun (WGS) entry which is preliminary data.</text>
</comment>
<dbReference type="SUPFAM" id="SSF111337">
    <property type="entry name" value="QueA-like"/>
    <property type="match status" value="1"/>
</dbReference>
<keyword evidence="6" id="KW-1185">Reference proteome</keyword>
<dbReference type="GO" id="GO:0051075">
    <property type="term" value="F:S-adenosylmethionine:tRNA ribosyltransferase-isomerase activity"/>
    <property type="evidence" value="ECO:0007669"/>
    <property type="project" value="TreeGrafter"/>
</dbReference>
<evidence type="ECO:0000256" key="1">
    <source>
        <dbReference type="ARBA" id="ARBA00022490"/>
    </source>
</evidence>
<keyword evidence="2 5" id="KW-0808">Transferase</keyword>
<evidence type="ECO:0000256" key="3">
    <source>
        <dbReference type="ARBA" id="ARBA00022691"/>
    </source>
</evidence>
<protein>
    <submittedName>
        <fullName evidence="5">S-adenosylmethionine:tRNA ribosyltransferase-isomerase</fullName>
    </submittedName>
</protein>
<evidence type="ECO:0000256" key="4">
    <source>
        <dbReference type="ARBA" id="ARBA00022785"/>
    </source>
</evidence>
<dbReference type="InterPro" id="IPR042119">
    <property type="entry name" value="QueA_dom2"/>
</dbReference>
<dbReference type="PANTHER" id="PTHR30307">
    <property type="entry name" value="S-ADENOSYLMETHIONINE:TRNA RIBOSYLTRANSFERASE-ISOMERASE"/>
    <property type="match status" value="1"/>
</dbReference>
<dbReference type="GO" id="GO:0008616">
    <property type="term" value="P:tRNA queuosine(34) biosynthetic process"/>
    <property type="evidence" value="ECO:0007669"/>
    <property type="project" value="UniProtKB-KW"/>
</dbReference>
<sequence>MITSAIEPPEAHGVARDEVRMLVATPRGVTHARFADLPRFLEPGDLVVVNNSGTLAAAVTGHRDGSELTVHFSTRLDDGSWVVELRPPGPATGPVSDTRAGQKVDLPDGVLVLVEEYVLGRLWRAAVSVDVPAMLARYGRPIKYAYVPGDWPIEDYQTVFARHPGSAEMPSAGRPFSAELVTDLVSAGVSVAPITLHTGVSSIEEGKAPLPERFHVPESTARMVNLTRDAGRRVVAVGTTVTRALESVACNGIVRPGAGWTDLVLGPDRPARVVTGLITGWHEPGASHLLLLRAVAGDRLVADAYRAAAAGGYLWHEFGDSCLLLPGD</sequence>
<dbReference type="Gene3D" id="3.40.1780.10">
    <property type="entry name" value="QueA-like"/>
    <property type="match status" value="1"/>
</dbReference>
<gene>
    <name evidence="5" type="ORF">EV192_1011668</name>
</gene>
<dbReference type="Gene3D" id="2.40.10.240">
    <property type="entry name" value="QueA-like"/>
    <property type="match status" value="1"/>
</dbReference>
<keyword evidence="3" id="KW-0949">S-adenosyl-L-methionine</keyword>
<dbReference type="OrthoDB" id="9783887at2"/>
<keyword evidence="5" id="KW-0413">Isomerase</keyword>
<evidence type="ECO:0000313" key="6">
    <source>
        <dbReference type="Proteomes" id="UP000295680"/>
    </source>
</evidence>
<keyword evidence="1" id="KW-0963">Cytoplasm</keyword>
<dbReference type="PANTHER" id="PTHR30307:SF0">
    <property type="entry name" value="S-ADENOSYLMETHIONINE:TRNA RIBOSYLTRANSFERASE-ISOMERASE"/>
    <property type="match status" value="1"/>
</dbReference>
<organism evidence="5 6">
    <name type="scientific">Actinocrispum wychmicini</name>
    <dbReference type="NCBI Taxonomy" id="1213861"/>
    <lineage>
        <taxon>Bacteria</taxon>
        <taxon>Bacillati</taxon>
        <taxon>Actinomycetota</taxon>
        <taxon>Actinomycetes</taxon>
        <taxon>Pseudonocardiales</taxon>
        <taxon>Pseudonocardiaceae</taxon>
        <taxon>Actinocrispum</taxon>
    </lineage>
</organism>
<evidence type="ECO:0000313" key="5">
    <source>
        <dbReference type="EMBL" id="TCO65876.1"/>
    </source>
</evidence>
<keyword evidence="4" id="KW-0671">Queuosine biosynthesis</keyword>
<dbReference type="InterPro" id="IPR003699">
    <property type="entry name" value="QueA"/>
</dbReference>
<dbReference type="Pfam" id="PF02547">
    <property type="entry name" value="Queuosine_synth"/>
    <property type="match status" value="1"/>
</dbReference>
<reference evidence="5 6" key="1">
    <citation type="submission" date="2019-03" db="EMBL/GenBank/DDBJ databases">
        <title>Genomic Encyclopedia of Type Strains, Phase IV (KMG-IV): sequencing the most valuable type-strain genomes for metagenomic binning, comparative biology and taxonomic classification.</title>
        <authorList>
            <person name="Goeker M."/>
        </authorList>
    </citation>
    <scope>NUCLEOTIDE SEQUENCE [LARGE SCALE GENOMIC DNA]</scope>
    <source>
        <strain evidence="5 6">DSM 45934</strain>
    </source>
</reference>
<dbReference type="RefSeq" id="WP_132112592.1">
    <property type="nucleotide sequence ID" value="NZ_SLWS01000001.1"/>
</dbReference>
<dbReference type="AlphaFoldDB" id="A0A4R2K7C9"/>
<dbReference type="InterPro" id="IPR042118">
    <property type="entry name" value="QueA_dom1"/>
</dbReference>
<accession>A0A4R2K7C9</accession>
<evidence type="ECO:0000256" key="2">
    <source>
        <dbReference type="ARBA" id="ARBA00022679"/>
    </source>
</evidence>